<dbReference type="Gene3D" id="3.40.50.150">
    <property type="entry name" value="Vaccinia Virus protein VP39"/>
    <property type="match status" value="1"/>
</dbReference>
<evidence type="ECO:0000313" key="2">
    <source>
        <dbReference type="Proteomes" id="UP001190825"/>
    </source>
</evidence>
<name>A0ABX4TI97_9HYPH</name>
<dbReference type="Pfam" id="PF13489">
    <property type="entry name" value="Methyltransf_23"/>
    <property type="match status" value="1"/>
</dbReference>
<reference evidence="1 2" key="1">
    <citation type="journal article" date="2018" name="FEMS Microbiol. Ecol.">
        <title>Co-invading symbiotic mutualists of Medicago polymorpha retain high ancestral diversity and contain diverse accessory genomes.</title>
        <authorList>
            <person name="Porter S.S."/>
            <person name="Faber-Hammond J.J."/>
            <person name="Friesen M.L."/>
        </authorList>
    </citation>
    <scope>NUCLEOTIDE SEQUENCE [LARGE SCALE GENOMIC DNA]</scope>
    <source>
        <strain evidence="1 2">Str16</strain>
    </source>
</reference>
<protein>
    <recommendedName>
        <fullName evidence="3">Methyltransferase domain-containing protein</fullName>
    </recommendedName>
</protein>
<evidence type="ECO:0008006" key="3">
    <source>
        <dbReference type="Google" id="ProtNLM"/>
    </source>
</evidence>
<proteinExistence type="predicted"/>
<evidence type="ECO:0000313" key="1">
    <source>
        <dbReference type="EMBL" id="PLT99637.1"/>
    </source>
</evidence>
<dbReference type="Proteomes" id="UP001190825">
    <property type="component" value="Unassembled WGS sequence"/>
</dbReference>
<dbReference type="EMBL" id="NBUC01000110">
    <property type="protein sequence ID" value="PLT99637.1"/>
    <property type="molecule type" value="Genomic_DNA"/>
</dbReference>
<dbReference type="SUPFAM" id="SSF53335">
    <property type="entry name" value="S-adenosyl-L-methionine-dependent methyltransferases"/>
    <property type="match status" value="1"/>
</dbReference>
<comment type="caution">
    <text evidence="1">The sequence shown here is derived from an EMBL/GenBank/DDBJ whole genome shotgun (WGS) entry which is preliminary data.</text>
</comment>
<accession>A0ABX4TI97</accession>
<keyword evidence="2" id="KW-1185">Reference proteome</keyword>
<sequence>MARGRQLQVFSSHVWCCCFLCGFSDCRARHMPRAKSSKSFKIARDVPPWQRNSMHYSLPGGRVVKSENAAKPASQTSKFLTALVANLPSVNRTLDYGCGKLRYCDPLLQTTELLSLVDSEVQISRKQTLQGNRTSIRDIFRGSNRISVFSTSEFAESPGLYDRAFCINVLSAIPVPSERRRLLAQILRKLKPSAGCLFVVQYRNSDFSRMAKLPTAEPWHDGFVLKSMRGYSFYALITPKALAGMVAQAGFQVVSQQLHLGSVYIWANRADDHQSQVMVPYDKNDLRQPTVLATA</sequence>
<organism evidence="1 2">
    <name type="scientific">Sinorhizobium medicae</name>
    <dbReference type="NCBI Taxonomy" id="110321"/>
    <lineage>
        <taxon>Bacteria</taxon>
        <taxon>Pseudomonadati</taxon>
        <taxon>Pseudomonadota</taxon>
        <taxon>Alphaproteobacteria</taxon>
        <taxon>Hyphomicrobiales</taxon>
        <taxon>Rhizobiaceae</taxon>
        <taxon>Sinorhizobium/Ensifer group</taxon>
        <taxon>Sinorhizobium</taxon>
    </lineage>
</organism>
<gene>
    <name evidence="1" type="ORF">BMJ33_22235</name>
</gene>
<dbReference type="InterPro" id="IPR029063">
    <property type="entry name" value="SAM-dependent_MTases_sf"/>
</dbReference>